<reference evidence="2 3" key="1">
    <citation type="submission" date="2017-04" db="EMBL/GenBank/DDBJ databases">
        <authorList>
            <person name="Afonso C.L."/>
            <person name="Miller P.J."/>
            <person name="Scott M.A."/>
            <person name="Spackman E."/>
            <person name="Goraichik I."/>
            <person name="Dimitrov K.M."/>
            <person name="Suarez D.L."/>
            <person name="Swayne D.E."/>
        </authorList>
    </citation>
    <scope>NUCLEOTIDE SEQUENCE [LARGE SCALE GENOMIC DNA]</scope>
    <source>
        <strain evidence="2 3">DSM 13146</strain>
    </source>
</reference>
<feature type="transmembrane region" description="Helical" evidence="1">
    <location>
        <begin position="64"/>
        <end position="86"/>
    </location>
</feature>
<protein>
    <submittedName>
        <fullName evidence="2">Uncharacterized protein</fullName>
    </submittedName>
</protein>
<dbReference type="AlphaFoldDB" id="A0A1W1XVP3"/>
<gene>
    <name evidence="2" type="ORF">SAMN02746041_03118</name>
</gene>
<keyword evidence="1" id="KW-0472">Membrane</keyword>
<evidence type="ECO:0000256" key="1">
    <source>
        <dbReference type="SAM" id="Phobius"/>
    </source>
</evidence>
<keyword evidence="1" id="KW-1133">Transmembrane helix</keyword>
<accession>A0A1W1XVP3</accession>
<dbReference type="Proteomes" id="UP000192783">
    <property type="component" value="Unassembled WGS sequence"/>
</dbReference>
<dbReference type="RefSeq" id="WP_084059008.1">
    <property type="nucleotide sequence ID" value="NZ_FWXF01000025.1"/>
</dbReference>
<evidence type="ECO:0000313" key="3">
    <source>
        <dbReference type="Proteomes" id="UP000192783"/>
    </source>
</evidence>
<organism evidence="2 3">
    <name type="scientific">Desulfacinum hydrothermale DSM 13146</name>
    <dbReference type="NCBI Taxonomy" id="1121390"/>
    <lineage>
        <taxon>Bacteria</taxon>
        <taxon>Pseudomonadati</taxon>
        <taxon>Thermodesulfobacteriota</taxon>
        <taxon>Syntrophobacteria</taxon>
        <taxon>Syntrophobacterales</taxon>
        <taxon>Syntrophobacteraceae</taxon>
        <taxon>Desulfacinum</taxon>
    </lineage>
</organism>
<sequence>MSRSEEDRERSETTVVFNEVQLLLAEKRTSLAALRTGIAIFVLPLSVLSLLITTSRYYVVKDVWPFLAPLLVLCVLLAGLGGYLVVRSIVRIHHYDRIVHRLKQRHPVLKEVVD</sequence>
<proteinExistence type="predicted"/>
<name>A0A1W1XVP3_9BACT</name>
<evidence type="ECO:0000313" key="2">
    <source>
        <dbReference type="EMBL" id="SMC27925.1"/>
    </source>
</evidence>
<feature type="transmembrane region" description="Helical" evidence="1">
    <location>
        <begin position="32"/>
        <end position="52"/>
    </location>
</feature>
<dbReference type="EMBL" id="FWXF01000025">
    <property type="protein sequence ID" value="SMC27925.1"/>
    <property type="molecule type" value="Genomic_DNA"/>
</dbReference>
<keyword evidence="3" id="KW-1185">Reference proteome</keyword>
<dbReference type="OrthoDB" id="5459977at2"/>
<keyword evidence="1" id="KW-0812">Transmembrane</keyword>